<name>A0AAD2D7S3_EUPCR</name>
<dbReference type="Proteomes" id="UP001295684">
    <property type="component" value="Unassembled WGS sequence"/>
</dbReference>
<evidence type="ECO:0000313" key="2">
    <source>
        <dbReference type="EMBL" id="CAI2382701.1"/>
    </source>
</evidence>
<dbReference type="AlphaFoldDB" id="A0AAD2D7S3"/>
<organism evidence="2 3">
    <name type="scientific">Euplotes crassus</name>
    <dbReference type="NCBI Taxonomy" id="5936"/>
    <lineage>
        <taxon>Eukaryota</taxon>
        <taxon>Sar</taxon>
        <taxon>Alveolata</taxon>
        <taxon>Ciliophora</taxon>
        <taxon>Intramacronucleata</taxon>
        <taxon>Spirotrichea</taxon>
        <taxon>Hypotrichia</taxon>
        <taxon>Euplotida</taxon>
        <taxon>Euplotidae</taxon>
        <taxon>Moneuplotes</taxon>
    </lineage>
</organism>
<protein>
    <submittedName>
        <fullName evidence="2">Uncharacterized protein</fullName>
    </submittedName>
</protein>
<dbReference type="EMBL" id="CAMPGE010024891">
    <property type="protein sequence ID" value="CAI2382701.1"/>
    <property type="molecule type" value="Genomic_DNA"/>
</dbReference>
<sequence length="111" mass="12471">MGCSGSTSKTRKDQKFVKKKNEAWRGGLREGFKEENGCLDEEMGVNGGGEERDQVFQKVFDVQGRNGRREITVFSSVFDSESYFEAGEREESESGESESSESLEFDEESSD</sequence>
<accession>A0AAD2D7S3</accession>
<evidence type="ECO:0000256" key="1">
    <source>
        <dbReference type="SAM" id="MobiDB-lite"/>
    </source>
</evidence>
<proteinExistence type="predicted"/>
<keyword evidence="3" id="KW-1185">Reference proteome</keyword>
<evidence type="ECO:0000313" key="3">
    <source>
        <dbReference type="Proteomes" id="UP001295684"/>
    </source>
</evidence>
<reference evidence="2" key="1">
    <citation type="submission" date="2023-07" db="EMBL/GenBank/DDBJ databases">
        <authorList>
            <consortium name="AG Swart"/>
            <person name="Singh M."/>
            <person name="Singh A."/>
            <person name="Seah K."/>
            <person name="Emmerich C."/>
        </authorList>
    </citation>
    <scope>NUCLEOTIDE SEQUENCE</scope>
    <source>
        <strain evidence="2">DP1</strain>
    </source>
</reference>
<feature type="compositionally biased region" description="Acidic residues" evidence="1">
    <location>
        <begin position="88"/>
        <end position="111"/>
    </location>
</feature>
<comment type="caution">
    <text evidence="2">The sequence shown here is derived from an EMBL/GenBank/DDBJ whole genome shotgun (WGS) entry which is preliminary data.</text>
</comment>
<gene>
    <name evidence="2" type="ORF">ECRASSUSDP1_LOCUS24184</name>
</gene>
<feature type="region of interest" description="Disordered" evidence="1">
    <location>
        <begin position="84"/>
        <end position="111"/>
    </location>
</feature>